<evidence type="ECO:0000256" key="2">
    <source>
        <dbReference type="ARBA" id="ARBA00004651"/>
    </source>
</evidence>
<evidence type="ECO:0000313" key="20">
    <source>
        <dbReference type="EMBL" id="MFC0522737.1"/>
    </source>
</evidence>
<evidence type="ECO:0000256" key="1">
    <source>
        <dbReference type="ARBA" id="ARBA00001946"/>
    </source>
</evidence>
<accession>A0ABV6LK95</accession>
<feature type="transmembrane region" description="Helical" evidence="19">
    <location>
        <begin position="113"/>
        <end position="132"/>
    </location>
</feature>
<organism evidence="20 21">
    <name type="scientific">Pontibacillus salicampi</name>
    <dbReference type="NCBI Taxonomy" id="1449801"/>
    <lineage>
        <taxon>Bacteria</taxon>
        <taxon>Bacillati</taxon>
        <taxon>Bacillota</taxon>
        <taxon>Bacilli</taxon>
        <taxon>Bacillales</taxon>
        <taxon>Bacillaceae</taxon>
        <taxon>Pontibacillus</taxon>
    </lineage>
</organism>
<evidence type="ECO:0000313" key="21">
    <source>
        <dbReference type="Proteomes" id="UP001589836"/>
    </source>
</evidence>
<evidence type="ECO:0000256" key="10">
    <source>
        <dbReference type="ARBA" id="ARBA00022692"/>
    </source>
</evidence>
<evidence type="ECO:0000256" key="11">
    <source>
        <dbReference type="ARBA" id="ARBA00022842"/>
    </source>
</evidence>
<evidence type="ECO:0000256" key="14">
    <source>
        <dbReference type="ARBA" id="ARBA00025228"/>
    </source>
</evidence>
<evidence type="ECO:0000256" key="6">
    <source>
        <dbReference type="ARBA" id="ARBA00015850"/>
    </source>
</evidence>
<evidence type="ECO:0000256" key="7">
    <source>
        <dbReference type="ARBA" id="ARBA00022475"/>
    </source>
</evidence>
<evidence type="ECO:0000256" key="9">
    <source>
        <dbReference type="ARBA" id="ARBA00022679"/>
    </source>
</evidence>
<keyword evidence="11 19" id="KW-0460">Magnesium</keyword>
<comment type="caution">
    <text evidence="20">The sequence shown here is derived from an EMBL/GenBank/DDBJ whole genome shotgun (WGS) entry which is preliminary data.</text>
</comment>
<comment type="function">
    <text evidence="14 19">Joins adenosylcobinamide-GDP and alpha-ribazole to generate adenosylcobalamin (Ado-cobalamin). Also synthesizes adenosylcobalamin 5'-phosphate from adenosylcobinamide-GDP and alpha-ribazole 5'-phosphate.</text>
</comment>
<comment type="pathway">
    <text evidence="3 19">Cofactor biosynthesis; adenosylcobalamin biosynthesis; adenosylcobalamin from cob(II)yrinate a,c-diamide: step 7/7.</text>
</comment>
<dbReference type="EC" id="2.7.8.26" evidence="5 19"/>
<keyword evidence="21" id="KW-1185">Reference proteome</keyword>
<evidence type="ECO:0000256" key="3">
    <source>
        <dbReference type="ARBA" id="ARBA00004663"/>
    </source>
</evidence>
<dbReference type="EMBL" id="JBHLTP010000003">
    <property type="protein sequence ID" value="MFC0522737.1"/>
    <property type="molecule type" value="Genomic_DNA"/>
</dbReference>
<dbReference type="PANTHER" id="PTHR34148:SF1">
    <property type="entry name" value="ADENOSYLCOBINAMIDE-GDP RIBAZOLETRANSFERASE"/>
    <property type="match status" value="1"/>
</dbReference>
<comment type="cofactor">
    <cofactor evidence="1 19">
        <name>Mg(2+)</name>
        <dbReference type="ChEBI" id="CHEBI:18420"/>
    </cofactor>
</comment>
<dbReference type="HAMAP" id="MF_00719">
    <property type="entry name" value="CobS"/>
    <property type="match status" value="1"/>
</dbReference>
<comment type="catalytic activity">
    <reaction evidence="17 19">
        <text>alpha-ribazole + adenosylcob(III)inamide-GDP = adenosylcob(III)alamin + GMP + H(+)</text>
        <dbReference type="Rhea" id="RHEA:16049"/>
        <dbReference type="ChEBI" id="CHEBI:10329"/>
        <dbReference type="ChEBI" id="CHEBI:15378"/>
        <dbReference type="ChEBI" id="CHEBI:18408"/>
        <dbReference type="ChEBI" id="CHEBI:58115"/>
        <dbReference type="ChEBI" id="CHEBI:60487"/>
        <dbReference type="EC" id="2.7.8.26"/>
    </reaction>
</comment>
<dbReference type="Pfam" id="PF02654">
    <property type="entry name" value="CobS"/>
    <property type="match status" value="1"/>
</dbReference>
<dbReference type="GO" id="GO:0051073">
    <property type="term" value="F:adenosylcobinamide-GDP ribazoletransferase activity"/>
    <property type="evidence" value="ECO:0007669"/>
    <property type="project" value="UniProtKB-EC"/>
</dbReference>
<feature type="transmembrane region" description="Helical" evidence="19">
    <location>
        <begin position="240"/>
        <end position="263"/>
    </location>
</feature>
<dbReference type="Proteomes" id="UP001589836">
    <property type="component" value="Unassembled WGS sequence"/>
</dbReference>
<evidence type="ECO:0000256" key="19">
    <source>
        <dbReference type="HAMAP-Rule" id="MF_00719"/>
    </source>
</evidence>
<feature type="transmembrane region" description="Helical" evidence="19">
    <location>
        <begin position="64"/>
        <end position="84"/>
    </location>
</feature>
<evidence type="ECO:0000256" key="16">
    <source>
        <dbReference type="ARBA" id="ARBA00032853"/>
    </source>
</evidence>
<feature type="transmembrane region" description="Helical" evidence="19">
    <location>
        <begin position="139"/>
        <end position="162"/>
    </location>
</feature>
<keyword evidence="8 19" id="KW-0169">Cobalamin biosynthesis</keyword>
<dbReference type="PANTHER" id="PTHR34148">
    <property type="entry name" value="ADENOSYLCOBINAMIDE-GDP RIBAZOLETRANSFERASE"/>
    <property type="match status" value="1"/>
</dbReference>
<name>A0ABV6LK95_9BACI</name>
<evidence type="ECO:0000256" key="17">
    <source>
        <dbReference type="ARBA" id="ARBA00048623"/>
    </source>
</evidence>
<sequence length="264" mass="29507">MNKRWQGILLAIQFFSVLPIRREIPMNTTQLRGAILFLPWLGSLLGSLTLLISYLLVNYTTMSMAGVAAISLVTMIVWTGGIHLDGWMDTSDAFFSYQPTADRLKIMDDPRTGAFGVISVIVLLVLRFIFMMEVLNLSFFYFVIGIIGIPFVARMKILAHFVWTPLAKREGLSFLFSRSMQANHIITSFVCMMIIGIVLTSIWSSLLLPIILLFGCSIAMFFLGRYVIRQSFGGITGDVLGAVVEGGEAVLWIVLWICTLFVIV</sequence>
<feature type="transmembrane region" description="Helical" evidence="19">
    <location>
        <begin position="206"/>
        <end position="228"/>
    </location>
</feature>
<keyword evidence="9 19" id="KW-0808">Transferase</keyword>
<keyword evidence="12 19" id="KW-1133">Transmembrane helix</keyword>
<dbReference type="InterPro" id="IPR003805">
    <property type="entry name" value="CobS"/>
</dbReference>
<evidence type="ECO:0000256" key="15">
    <source>
        <dbReference type="ARBA" id="ARBA00032605"/>
    </source>
</evidence>
<dbReference type="RefSeq" id="WP_377345265.1">
    <property type="nucleotide sequence ID" value="NZ_JBHLTP010000003.1"/>
</dbReference>
<feature type="transmembrane region" description="Helical" evidence="19">
    <location>
        <begin position="182"/>
        <end position="199"/>
    </location>
</feature>
<comment type="catalytic activity">
    <reaction evidence="18 19">
        <text>alpha-ribazole 5'-phosphate + adenosylcob(III)inamide-GDP = adenosylcob(III)alamin 5'-phosphate + GMP + H(+)</text>
        <dbReference type="Rhea" id="RHEA:23560"/>
        <dbReference type="ChEBI" id="CHEBI:15378"/>
        <dbReference type="ChEBI" id="CHEBI:57918"/>
        <dbReference type="ChEBI" id="CHEBI:58115"/>
        <dbReference type="ChEBI" id="CHEBI:60487"/>
        <dbReference type="ChEBI" id="CHEBI:60493"/>
        <dbReference type="EC" id="2.7.8.26"/>
    </reaction>
</comment>
<gene>
    <name evidence="19" type="primary">cobS</name>
    <name evidence="20" type="ORF">ACFFGV_03925</name>
</gene>
<feature type="transmembrane region" description="Helical" evidence="19">
    <location>
        <begin position="38"/>
        <end position="57"/>
    </location>
</feature>
<evidence type="ECO:0000256" key="5">
    <source>
        <dbReference type="ARBA" id="ARBA00013200"/>
    </source>
</evidence>
<keyword evidence="7 19" id="KW-1003">Cell membrane</keyword>
<evidence type="ECO:0000256" key="12">
    <source>
        <dbReference type="ARBA" id="ARBA00022989"/>
    </source>
</evidence>
<evidence type="ECO:0000256" key="8">
    <source>
        <dbReference type="ARBA" id="ARBA00022573"/>
    </source>
</evidence>
<evidence type="ECO:0000256" key="18">
    <source>
        <dbReference type="ARBA" id="ARBA00049504"/>
    </source>
</evidence>
<evidence type="ECO:0000256" key="13">
    <source>
        <dbReference type="ARBA" id="ARBA00023136"/>
    </source>
</evidence>
<proteinExistence type="inferred from homology"/>
<keyword evidence="10 19" id="KW-0812">Transmembrane</keyword>
<comment type="subcellular location">
    <subcellularLocation>
        <location evidence="2 19">Cell membrane</location>
        <topology evidence="2 19">Multi-pass membrane protein</topology>
    </subcellularLocation>
</comment>
<comment type="similarity">
    <text evidence="4 19">Belongs to the CobS family.</text>
</comment>
<reference evidence="20 21" key="1">
    <citation type="submission" date="2024-09" db="EMBL/GenBank/DDBJ databases">
        <authorList>
            <person name="Sun Q."/>
            <person name="Mori K."/>
        </authorList>
    </citation>
    <scope>NUCLEOTIDE SEQUENCE [LARGE SCALE GENOMIC DNA]</scope>
    <source>
        <strain evidence="20 21">NCAIM B.02529</strain>
    </source>
</reference>
<evidence type="ECO:0000256" key="4">
    <source>
        <dbReference type="ARBA" id="ARBA00010561"/>
    </source>
</evidence>
<protein>
    <recommendedName>
        <fullName evidence="6 19">Adenosylcobinamide-GDP ribazoletransferase</fullName>
        <ecNumber evidence="5 19">2.7.8.26</ecNumber>
    </recommendedName>
    <alternativeName>
        <fullName evidence="16 19">Cobalamin synthase</fullName>
    </alternativeName>
    <alternativeName>
        <fullName evidence="15 19">Cobalamin-5'-phosphate synthase</fullName>
    </alternativeName>
</protein>
<keyword evidence="13 19" id="KW-0472">Membrane</keyword>